<protein>
    <submittedName>
        <fullName evidence="2">Unannotated protein</fullName>
    </submittedName>
</protein>
<organism evidence="2">
    <name type="scientific">freshwater metagenome</name>
    <dbReference type="NCBI Taxonomy" id="449393"/>
    <lineage>
        <taxon>unclassified sequences</taxon>
        <taxon>metagenomes</taxon>
        <taxon>ecological metagenomes</taxon>
    </lineage>
</organism>
<feature type="region of interest" description="Disordered" evidence="1">
    <location>
        <begin position="30"/>
        <end position="50"/>
    </location>
</feature>
<reference evidence="2" key="1">
    <citation type="submission" date="2020-05" db="EMBL/GenBank/DDBJ databases">
        <authorList>
            <person name="Chiriac C."/>
            <person name="Salcher M."/>
            <person name="Ghai R."/>
            <person name="Kavagutti S V."/>
        </authorList>
    </citation>
    <scope>NUCLEOTIDE SEQUENCE</scope>
</reference>
<gene>
    <name evidence="2" type="ORF">UFOPK3444_00201</name>
</gene>
<evidence type="ECO:0000256" key="1">
    <source>
        <dbReference type="SAM" id="MobiDB-lite"/>
    </source>
</evidence>
<dbReference type="AlphaFoldDB" id="A0A6J7CZC9"/>
<dbReference type="EMBL" id="CAFBLU010000002">
    <property type="protein sequence ID" value="CAB4861499.1"/>
    <property type="molecule type" value="Genomic_DNA"/>
</dbReference>
<name>A0A6J7CZC9_9ZZZZ</name>
<accession>A0A6J7CZC9</accession>
<proteinExistence type="predicted"/>
<evidence type="ECO:0000313" key="2">
    <source>
        <dbReference type="EMBL" id="CAB4861499.1"/>
    </source>
</evidence>
<sequence length="149" mass="14945">MLKRYPIGFMLAAAVLLSACGTGAGASGSLQPEAKTTAHGSASASGATTTVPTTTAPKLIGGGSAKCTAAAALKAAQAALHAKEVAMSQNVCADGWMVVLAGTGGEAGYLTTFVFQAEGPFWVPQQREKVCVQPSPVPRKIYGLACSDS</sequence>
<dbReference type="PROSITE" id="PS51257">
    <property type="entry name" value="PROKAR_LIPOPROTEIN"/>
    <property type="match status" value="1"/>
</dbReference>